<keyword evidence="4" id="KW-0233">DNA recombination</keyword>
<dbReference type="PANTHER" id="PTHR30461">
    <property type="entry name" value="DNA-INVERTASE FROM LAMBDOID PROPHAGE"/>
    <property type="match status" value="1"/>
</dbReference>
<feature type="active site" description="O-(5'-phospho-DNA)-serine intermediate" evidence="5">
    <location>
        <position position="16"/>
    </location>
</feature>
<gene>
    <name evidence="7" type="ORF">IV74_GL000069</name>
</gene>
<evidence type="ECO:0000256" key="3">
    <source>
        <dbReference type="ARBA" id="ARBA00023125"/>
    </source>
</evidence>
<dbReference type="GO" id="GO:0000150">
    <property type="term" value="F:DNA strand exchange activity"/>
    <property type="evidence" value="ECO:0007669"/>
    <property type="project" value="InterPro"/>
</dbReference>
<dbReference type="InterPro" id="IPR006119">
    <property type="entry name" value="Resolv_N"/>
</dbReference>
<evidence type="ECO:0000259" key="6">
    <source>
        <dbReference type="PROSITE" id="PS51736"/>
    </source>
</evidence>
<protein>
    <submittedName>
        <fullName evidence="7">Resolvase</fullName>
    </submittedName>
</protein>
<keyword evidence="3" id="KW-0238">DNA-binding</keyword>
<dbReference type="SUPFAM" id="SSF53041">
    <property type="entry name" value="Resolvase-like"/>
    <property type="match status" value="1"/>
</dbReference>
<evidence type="ECO:0000256" key="5">
    <source>
        <dbReference type="PIRSR" id="PIRSR606118-50"/>
    </source>
</evidence>
<dbReference type="GO" id="GO:0003677">
    <property type="term" value="F:DNA binding"/>
    <property type="evidence" value="ECO:0007669"/>
    <property type="project" value="UniProtKB-KW"/>
</dbReference>
<dbReference type="InterPro" id="IPR036162">
    <property type="entry name" value="Resolvase-like_N_sf"/>
</dbReference>
<evidence type="ECO:0000256" key="4">
    <source>
        <dbReference type="ARBA" id="ARBA00023172"/>
    </source>
</evidence>
<dbReference type="Proteomes" id="UP000051658">
    <property type="component" value="Unassembled WGS sequence"/>
</dbReference>
<evidence type="ECO:0000256" key="1">
    <source>
        <dbReference type="ARBA" id="ARBA00009913"/>
    </source>
</evidence>
<evidence type="ECO:0000256" key="2">
    <source>
        <dbReference type="ARBA" id="ARBA00022908"/>
    </source>
</evidence>
<dbReference type="CDD" id="cd03768">
    <property type="entry name" value="SR_ResInv"/>
    <property type="match status" value="1"/>
</dbReference>
<name>A0A0R2I867_CARDV</name>
<comment type="similarity">
    <text evidence="1">Belongs to the site-specific recombinase resolvase family.</text>
</comment>
<dbReference type="PATRIC" id="fig|1449336.4.peg.69"/>
<dbReference type="Gene3D" id="1.10.10.60">
    <property type="entry name" value="Homeodomain-like"/>
    <property type="match status" value="1"/>
</dbReference>
<dbReference type="Pfam" id="PF00239">
    <property type="entry name" value="Resolvase"/>
    <property type="match status" value="1"/>
</dbReference>
<keyword evidence="2" id="KW-0229">DNA integration</keyword>
<feature type="domain" description="Resolvase/invertase-type recombinase catalytic" evidence="6">
    <location>
        <begin position="8"/>
        <end position="141"/>
    </location>
</feature>
<dbReference type="PANTHER" id="PTHR30461:SF2">
    <property type="entry name" value="SERINE RECOMBINASE PINE-RELATED"/>
    <property type="match status" value="1"/>
</dbReference>
<dbReference type="InterPro" id="IPR050639">
    <property type="entry name" value="SSR_resolvase"/>
</dbReference>
<organism evidence="7 8">
    <name type="scientific">Carnobacterium divergens DSM 20623</name>
    <dbReference type="NCBI Taxonomy" id="1449336"/>
    <lineage>
        <taxon>Bacteria</taxon>
        <taxon>Bacillati</taxon>
        <taxon>Bacillota</taxon>
        <taxon>Bacilli</taxon>
        <taxon>Lactobacillales</taxon>
        <taxon>Carnobacteriaceae</taxon>
        <taxon>Carnobacterium</taxon>
    </lineage>
</organism>
<dbReference type="GO" id="GO:0015074">
    <property type="term" value="P:DNA integration"/>
    <property type="evidence" value="ECO:0007669"/>
    <property type="project" value="UniProtKB-KW"/>
</dbReference>
<dbReference type="SMART" id="SM00857">
    <property type="entry name" value="Resolvase"/>
    <property type="match status" value="1"/>
</dbReference>
<dbReference type="PROSITE" id="PS51736">
    <property type="entry name" value="RECOMBINASES_3"/>
    <property type="match status" value="1"/>
</dbReference>
<evidence type="ECO:0000313" key="7">
    <source>
        <dbReference type="EMBL" id="KRN57549.1"/>
    </source>
</evidence>
<comment type="caution">
    <text evidence="7">The sequence shown here is derived from an EMBL/GenBank/DDBJ whole genome shotgun (WGS) entry which is preliminary data.</text>
</comment>
<accession>A0A0R2I867</accession>
<dbReference type="eggNOG" id="COG1961">
    <property type="taxonomic scope" value="Bacteria"/>
</dbReference>
<dbReference type="Gene3D" id="3.40.50.1390">
    <property type="entry name" value="Resolvase, N-terminal catalytic domain"/>
    <property type="match status" value="1"/>
</dbReference>
<proteinExistence type="inferred from homology"/>
<reference evidence="7 8" key="1">
    <citation type="journal article" date="2015" name="Genome Announc.">
        <title>Expanding the biotechnology potential of lactobacilli through comparative genomics of 213 strains and associated genera.</title>
        <authorList>
            <person name="Sun Z."/>
            <person name="Harris H.M."/>
            <person name="McCann A."/>
            <person name="Guo C."/>
            <person name="Argimon S."/>
            <person name="Zhang W."/>
            <person name="Yang X."/>
            <person name="Jeffery I.B."/>
            <person name="Cooney J.C."/>
            <person name="Kagawa T.F."/>
            <person name="Liu W."/>
            <person name="Song Y."/>
            <person name="Salvetti E."/>
            <person name="Wrobel A."/>
            <person name="Rasinkangas P."/>
            <person name="Parkhill J."/>
            <person name="Rea M.C."/>
            <person name="O'Sullivan O."/>
            <person name="Ritari J."/>
            <person name="Douillard F.P."/>
            <person name="Paul Ross R."/>
            <person name="Yang R."/>
            <person name="Briner A.E."/>
            <person name="Felis G.E."/>
            <person name="de Vos W.M."/>
            <person name="Barrangou R."/>
            <person name="Klaenhammer T.R."/>
            <person name="Caufield P.W."/>
            <person name="Cui Y."/>
            <person name="Zhang H."/>
            <person name="O'Toole P.W."/>
        </authorList>
    </citation>
    <scope>NUCLEOTIDE SEQUENCE [LARGE SCALE GENOMIC DNA]</scope>
    <source>
        <strain evidence="7 8">DSM 20623</strain>
    </source>
</reference>
<sequence length="208" mass="23583">MKGATQMAIIGYMRVSTHQQKFDSQQKALELYGVDKIYKEYESGRKIARAELNKALASLKPGDTFVIFKLDRLARGTKQLLNLLEEFEKNNINFISIQNNIDTSTPMGRFFFTIMSAFAEMEADLIRERVLAGLDAAKLNGKQLGRPPRTKELEKALHLYHTSDLSVAKIAKICNVSTATIYNHLKKEGISRNKKTLESRKDKNINVT</sequence>
<dbReference type="AlphaFoldDB" id="A0A0R2I867"/>
<keyword evidence="8" id="KW-1185">Reference proteome</keyword>
<dbReference type="PROSITE" id="PS00398">
    <property type="entry name" value="RECOMBINASES_2"/>
    <property type="match status" value="1"/>
</dbReference>
<evidence type="ECO:0000313" key="8">
    <source>
        <dbReference type="Proteomes" id="UP000051658"/>
    </source>
</evidence>
<dbReference type="InterPro" id="IPR006118">
    <property type="entry name" value="Recombinase_CS"/>
</dbReference>
<dbReference type="EMBL" id="JQBS01000006">
    <property type="protein sequence ID" value="KRN57549.1"/>
    <property type="molecule type" value="Genomic_DNA"/>
</dbReference>
<dbReference type="FunFam" id="3.40.50.1390:FF:000001">
    <property type="entry name" value="DNA recombinase"/>
    <property type="match status" value="1"/>
</dbReference>